<protein>
    <submittedName>
        <fullName evidence="3">SusE domain-containing protein</fullName>
    </submittedName>
</protein>
<dbReference type="RefSeq" id="WP_243550747.1">
    <property type="nucleotide sequence ID" value="NZ_CP094532.1"/>
</dbReference>
<sequence length="371" mass="40723">MKNNHIYKAIFALLIIFGLTSCDNRELIQVENTAAPIAVNLSDEHIFLDKNYPDNPALTVSWSQATYSVPVEVNYKIEASKTADFKDSVYTMGTVSQSVKTATFTVNQVNTAAQTIGLEKDVEGKMYIRVTSYLGSNAIAAVSNVTSVMVTPYALTYPDFFLVGAATYVGWDSGTAQILYKKDSKSYIYTYMQPDNFRFLGQQAWGPNNYSIDTPATQEANRYFLQTSPNIVFGDVENMKFTDPAGIYLLEIDADGTKKSLTATASSQGFDYPNLYLVGTPNGWSDANAMEMTKVDTGVFEITLNLDANAEFKFIGQKSWNGLEWGHILKDNNGDSGFIGPKGDNSNIVYSGAAGSHKITVNLKAGIYTIE</sequence>
<evidence type="ECO:0000259" key="1">
    <source>
        <dbReference type="Pfam" id="PF14292"/>
    </source>
</evidence>
<dbReference type="Pfam" id="PF16411">
    <property type="entry name" value="SusF_SusE"/>
    <property type="match status" value="1"/>
</dbReference>
<gene>
    <name evidence="3" type="ORF">MTP09_04160</name>
</gene>
<dbReference type="Pfam" id="PF14292">
    <property type="entry name" value="SusE"/>
    <property type="match status" value="1"/>
</dbReference>
<keyword evidence="4" id="KW-1185">Reference proteome</keyword>
<reference evidence="3 4" key="1">
    <citation type="submission" date="2022-03" db="EMBL/GenBank/DDBJ databases">
        <title>Chryseobacterium sp. isolated from particulate matters in swine house.</title>
        <authorList>
            <person name="Won M."/>
            <person name="Kim S.-J."/>
            <person name="Kwon S.-W."/>
        </authorList>
    </citation>
    <scope>NUCLEOTIDE SEQUENCE [LARGE SCALE GENOMIC DNA]</scope>
    <source>
        <strain evidence="3 4">SC2-2</strain>
    </source>
</reference>
<dbReference type="InterPro" id="IPR032187">
    <property type="entry name" value="SusF/SusE-like_C"/>
</dbReference>
<organism evidence="3 4">
    <name type="scientific">Chryseobacterium suipulveris</name>
    <dbReference type="NCBI Taxonomy" id="2929800"/>
    <lineage>
        <taxon>Bacteria</taxon>
        <taxon>Pseudomonadati</taxon>
        <taxon>Bacteroidota</taxon>
        <taxon>Flavobacteriia</taxon>
        <taxon>Flavobacteriales</taxon>
        <taxon>Weeksellaceae</taxon>
        <taxon>Chryseobacterium group</taxon>
        <taxon>Chryseobacterium</taxon>
    </lineage>
</organism>
<dbReference type="Proteomes" id="UP000831460">
    <property type="component" value="Chromosome"/>
</dbReference>
<proteinExistence type="predicted"/>
<dbReference type="EMBL" id="CP094532">
    <property type="protein sequence ID" value="UOE41836.1"/>
    <property type="molecule type" value="Genomic_DNA"/>
</dbReference>
<feature type="domain" description="SusE outer membrane protein" evidence="1">
    <location>
        <begin position="26"/>
        <end position="130"/>
    </location>
</feature>
<feature type="domain" description="Outer membrane protein SusF/SusE-like C-terminal" evidence="2">
    <location>
        <begin position="274"/>
        <end position="368"/>
    </location>
</feature>
<evidence type="ECO:0000313" key="4">
    <source>
        <dbReference type="Proteomes" id="UP000831460"/>
    </source>
</evidence>
<accession>A0ABY4BVE8</accession>
<evidence type="ECO:0000313" key="3">
    <source>
        <dbReference type="EMBL" id="UOE41836.1"/>
    </source>
</evidence>
<evidence type="ECO:0000259" key="2">
    <source>
        <dbReference type="Pfam" id="PF16411"/>
    </source>
</evidence>
<name>A0ABY4BVE8_9FLAO</name>
<dbReference type="PROSITE" id="PS51257">
    <property type="entry name" value="PROKAR_LIPOPROTEIN"/>
    <property type="match status" value="1"/>
</dbReference>
<dbReference type="InterPro" id="IPR025970">
    <property type="entry name" value="SusE"/>
</dbReference>
<dbReference type="Gene3D" id="2.60.40.3620">
    <property type="match status" value="2"/>
</dbReference>